<evidence type="ECO:0000259" key="7">
    <source>
        <dbReference type="PROSITE" id="PS50850"/>
    </source>
</evidence>
<evidence type="ECO:0000256" key="5">
    <source>
        <dbReference type="ARBA" id="ARBA00023136"/>
    </source>
</evidence>
<feature type="domain" description="Major facilitator superfamily (MFS) profile" evidence="7">
    <location>
        <begin position="1"/>
        <end position="369"/>
    </location>
</feature>
<proteinExistence type="predicted"/>
<feature type="transmembrane region" description="Helical" evidence="6">
    <location>
        <begin position="86"/>
        <end position="108"/>
    </location>
</feature>
<keyword evidence="4 6" id="KW-1133">Transmembrane helix</keyword>
<keyword evidence="3 6" id="KW-0812">Transmembrane</keyword>
<feature type="transmembrane region" description="Helical" evidence="6">
    <location>
        <begin position="30"/>
        <end position="49"/>
    </location>
</feature>
<accession>A0ABS5TTT1</accession>
<comment type="caution">
    <text evidence="8">The sequence shown here is derived from an EMBL/GenBank/DDBJ whole genome shotgun (WGS) entry which is preliminary data.</text>
</comment>
<evidence type="ECO:0000313" key="9">
    <source>
        <dbReference type="Proteomes" id="UP001197247"/>
    </source>
</evidence>
<dbReference type="Proteomes" id="UP001197247">
    <property type="component" value="Unassembled WGS sequence"/>
</dbReference>
<name>A0ABS5TTT1_9ACTN</name>
<dbReference type="InterPro" id="IPR011701">
    <property type="entry name" value="MFS"/>
</dbReference>
<keyword evidence="2" id="KW-1003">Cell membrane</keyword>
<reference evidence="8 9" key="1">
    <citation type="submission" date="2021-05" db="EMBL/GenBank/DDBJ databases">
        <title>Kineosporia and Streptomyces sp. nov. two new marine actinobacteria isolated from Coral.</title>
        <authorList>
            <person name="Buangrab K."/>
            <person name="Sutthacheep M."/>
            <person name="Yeemin T."/>
            <person name="Harunari E."/>
            <person name="Igarashi Y."/>
            <person name="Kanchanasin P."/>
            <person name="Tanasupawat S."/>
            <person name="Phongsopitanun W."/>
        </authorList>
    </citation>
    <scope>NUCLEOTIDE SEQUENCE [LARGE SCALE GENOMIC DNA]</scope>
    <source>
        <strain evidence="8 9">J2-2</strain>
    </source>
</reference>
<feature type="transmembrane region" description="Helical" evidence="6">
    <location>
        <begin position="344"/>
        <end position="368"/>
    </location>
</feature>
<dbReference type="Pfam" id="PF07690">
    <property type="entry name" value="MFS_1"/>
    <property type="match status" value="1"/>
</dbReference>
<evidence type="ECO:0000313" key="8">
    <source>
        <dbReference type="EMBL" id="MBT0774188.1"/>
    </source>
</evidence>
<feature type="transmembrane region" description="Helical" evidence="6">
    <location>
        <begin position="120"/>
        <end position="139"/>
    </location>
</feature>
<protein>
    <submittedName>
        <fullName evidence="8">MFS transporter</fullName>
    </submittedName>
</protein>
<feature type="transmembrane region" description="Helical" evidence="6">
    <location>
        <begin position="145"/>
        <end position="164"/>
    </location>
</feature>
<dbReference type="RefSeq" id="WP_214160728.1">
    <property type="nucleotide sequence ID" value="NZ_JAHBAY010000025.1"/>
</dbReference>
<feature type="transmembrane region" description="Helical" evidence="6">
    <location>
        <begin position="281"/>
        <end position="303"/>
    </location>
</feature>
<feature type="transmembrane region" description="Helical" evidence="6">
    <location>
        <begin position="315"/>
        <end position="338"/>
    </location>
</feature>
<dbReference type="PROSITE" id="PS50850">
    <property type="entry name" value="MFS"/>
    <property type="match status" value="1"/>
</dbReference>
<feature type="transmembrane region" description="Helical" evidence="6">
    <location>
        <begin position="226"/>
        <end position="250"/>
    </location>
</feature>
<dbReference type="Gene3D" id="1.20.1250.20">
    <property type="entry name" value="MFS general substrate transporter like domains"/>
    <property type="match status" value="1"/>
</dbReference>
<dbReference type="PANTHER" id="PTHR43124">
    <property type="entry name" value="PURINE EFFLUX PUMP PBUE"/>
    <property type="match status" value="1"/>
</dbReference>
<organism evidence="8 9">
    <name type="scientific">Kineosporia corallincola</name>
    <dbReference type="NCBI Taxonomy" id="2835133"/>
    <lineage>
        <taxon>Bacteria</taxon>
        <taxon>Bacillati</taxon>
        <taxon>Actinomycetota</taxon>
        <taxon>Actinomycetes</taxon>
        <taxon>Kineosporiales</taxon>
        <taxon>Kineosporiaceae</taxon>
        <taxon>Kineosporia</taxon>
    </lineage>
</organism>
<dbReference type="InterPro" id="IPR036259">
    <property type="entry name" value="MFS_trans_sf"/>
</dbReference>
<evidence type="ECO:0000256" key="6">
    <source>
        <dbReference type="SAM" id="Phobius"/>
    </source>
</evidence>
<dbReference type="CDD" id="cd17324">
    <property type="entry name" value="MFS_NepI_like"/>
    <property type="match status" value="1"/>
</dbReference>
<evidence type="ECO:0000256" key="1">
    <source>
        <dbReference type="ARBA" id="ARBA00004651"/>
    </source>
</evidence>
<dbReference type="EMBL" id="JAHBAY010000025">
    <property type="protein sequence ID" value="MBT0774188.1"/>
    <property type="molecule type" value="Genomic_DNA"/>
</dbReference>
<dbReference type="InterPro" id="IPR050189">
    <property type="entry name" value="MFS_Efflux_Transporters"/>
</dbReference>
<gene>
    <name evidence="8" type="ORF">KIH74_34910</name>
</gene>
<dbReference type="InterPro" id="IPR020846">
    <property type="entry name" value="MFS_dom"/>
</dbReference>
<comment type="subcellular location">
    <subcellularLocation>
        <location evidence="1">Cell membrane</location>
        <topology evidence="1">Multi-pass membrane protein</topology>
    </subcellularLocation>
</comment>
<evidence type="ECO:0000256" key="2">
    <source>
        <dbReference type="ARBA" id="ARBA00022475"/>
    </source>
</evidence>
<dbReference type="SUPFAM" id="SSF103473">
    <property type="entry name" value="MFS general substrate transporter"/>
    <property type="match status" value="1"/>
</dbReference>
<keyword evidence="9" id="KW-1185">Reference proteome</keyword>
<evidence type="ECO:0000256" key="3">
    <source>
        <dbReference type="ARBA" id="ARBA00022692"/>
    </source>
</evidence>
<dbReference type="PANTHER" id="PTHR43124:SF5">
    <property type="entry name" value="PURINE RIBONUCLEOSIDE EFFLUX PUMP NEPI"/>
    <property type="match status" value="1"/>
</dbReference>
<evidence type="ECO:0000256" key="4">
    <source>
        <dbReference type="ARBA" id="ARBA00022989"/>
    </source>
</evidence>
<keyword evidence="5 6" id="KW-0472">Membrane</keyword>
<feature type="transmembrane region" description="Helical" evidence="6">
    <location>
        <begin position="61"/>
        <end position="80"/>
    </location>
</feature>
<feature type="transmembrane region" description="Helical" evidence="6">
    <location>
        <begin position="257"/>
        <end position="275"/>
    </location>
</feature>
<feature type="transmembrane region" description="Helical" evidence="6">
    <location>
        <begin position="185"/>
        <end position="206"/>
    </location>
</feature>
<sequence length="372" mass="38028">MVIAMLNASELLPASLLTTMSASLDVSEGIIGQSVTATAILAILSSLLIAPLTRRIDRRPLLLFLGAALVISNAVVALAPDATVLLAARLVLGITVGGVWGLAASLTLRLVPAASVSRALSIVFGGATVATIAAAPLGAFFGEVIGWRGVFLVVAALSALAVLWQAFALPKMPPREGAGSDGLMVALRLPWLVPGLLGVMLFWGGAQSFNTYIRPYLETVTGLDAAGVSVVLFLFGIASFIGTILAAPLMQWNLRSVLPAAAAGQAILLALLLAFGQSWVAAAVFIASWGLFVGLAGVGWSTWVTRSYPENAERAGGLLVAAIQGSMMLGALLGGALIDNVSPTAPLTAGIAILAAAAIYVGVIMRVARDRA</sequence>